<comment type="caution">
    <text evidence="7">Lacks conserved residue(s) required for the propagation of feature annotation.</text>
</comment>
<dbReference type="OrthoDB" id="283575at2759"/>
<dbReference type="PROSITE" id="PS01186">
    <property type="entry name" value="EGF_2"/>
    <property type="match status" value="3"/>
</dbReference>
<dbReference type="GeneID" id="111362571"/>
<dbReference type="InterPro" id="IPR001611">
    <property type="entry name" value="Leu-rich_rpt"/>
</dbReference>
<feature type="domain" description="EGF-like" evidence="11">
    <location>
        <begin position="750"/>
        <end position="789"/>
    </location>
</feature>
<dbReference type="GO" id="GO:0048513">
    <property type="term" value="P:animal organ development"/>
    <property type="evidence" value="ECO:0007669"/>
    <property type="project" value="UniProtKB-ARBA"/>
</dbReference>
<dbReference type="SMART" id="SM00282">
    <property type="entry name" value="LamG"/>
    <property type="match status" value="1"/>
</dbReference>
<gene>
    <name evidence="13" type="primary">LOC111362571</name>
</gene>
<dbReference type="InterPro" id="IPR000742">
    <property type="entry name" value="EGF"/>
</dbReference>
<dbReference type="PROSITE" id="PS51450">
    <property type="entry name" value="LRR"/>
    <property type="match status" value="2"/>
</dbReference>
<dbReference type="AlphaFoldDB" id="A0A9J7EQ64"/>
<dbReference type="InterPro" id="IPR000483">
    <property type="entry name" value="Cys-rich_flank_reg_C"/>
</dbReference>
<keyword evidence="12" id="KW-1185">Reference proteome</keyword>
<dbReference type="GO" id="GO:0048495">
    <property type="term" value="F:Roundabout binding"/>
    <property type="evidence" value="ECO:0007669"/>
    <property type="project" value="TreeGrafter"/>
</dbReference>
<keyword evidence="2 7" id="KW-0245">EGF-like domain</keyword>
<dbReference type="InterPro" id="IPR001881">
    <property type="entry name" value="EGF-like_Ca-bd_dom"/>
</dbReference>
<dbReference type="PROSITE" id="PS50026">
    <property type="entry name" value="EGF_3"/>
    <property type="match status" value="4"/>
</dbReference>
<dbReference type="Gene3D" id="2.60.120.200">
    <property type="match status" value="1"/>
</dbReference>
<dbReference type="SMART" id="SM00041">
    <property type="entry name" value="CT"/>
    <property type="match status" value="1"/>
</dbReference>
<evidence type="ECO:0000256" key="1">
    <source>
        <dbReference type="ARBA" id="ARBA00022473"/>
    </source>
</evidence>
<dbReference type="GO" id="GO:0007411">
    <property type="term" value="P:axon guidance"/>
    <property type="evidence" value="ECO:0007669"/>
    <property type="project" value="TreeGrafter"/>
</dbReference>
<evidence type="ECO:0000256" key="8">
    <source>
        <dbReference type="SAM" id="MobiDB-lite"/>
    </source>
</evidence>
<dbReference type="PROSITE" id="PS00010">
    <property type="entry name" value="ASX_HYDROXYL"/>
    <property type="match status" value="1"/>
</dbReference>
<feature type="domain" description="EGF-like" evidence="11">
    <location>
        <begin position="357"/>
        <end position="392"/>
    </location>
</feature>
<dbReference type="InterPro" id="IPR006207">
    <property type="entry name" value="Cys_knot_C"/>
</dbReference>
<dbReference type="FunFam" id="2.60.120.200:FF:000134">
    <property type="entry name" value="Slit 2"/>
    <property type="match status" value="1"/>
</dbReference>
<dbReference type="PANTHER" id="PTHR45836:SF4">
    <property type="entry name" value="PROTEIN SLIT"/>
    <property type="match status" value="1"/>
</dbReference>
<dbReference type="InterPro" id="IPR018097">
    <property type="entry name" value="EGF_Ca-bd_CS"/>
</dbReference>
<dbReference type="GO" id="GO:0005509">
    <property type="term" value="F:calcium ion binding"/>
    <property type="evidence" value="ECO:0007669"/>
    <property type="project" value="InterPro"/>
</dbReference>
<dbReference type="SUPFAM" id="SSF57196">
    <property type="entry name" value="EGF/Laminin"/>
    <property type="match status" value="5"/>
</dbReference>
<dbReference type="SMART" id="SM00013">
    <property type="entry name" value="LRRNT"/>
    <property type="match status" value="1"/>
</dbReference>
<dbReference type="SMART" id="SM00369">
    <property type="entry name" value="LRR_TYP"/>
    <property type="match status" value="6"/>
</dbReference>
<accession>A0A9J7EQ64</accession>
<dbReference type="Pfam" id="PF01463">
    <property type="entry name" value="LRRCT"/>
    <property type="match status" value="2"/>
</dbReference>
<dbReference type="FunFam" id="3.80.10.10:FF:000004">
    <property type="entry name" value="Slit guidance ligand 2"/>
    <property type="match status" value="1"/>
</dbReference>
<dbReference type="SMART" id="SM00082">
    <property type="entry name" value="LRRCT"/>
    <property type="match status" value="2"/>
</dbReference>
<feature type="disulfide bond" evidence="7">
    <location>
        <begin position="398"/>
        <end position="408"/>
    </location>
</feature>
<dbReference type="FunFam" id="3.80.10.10:FF:001360">
    <property type="entry name" value="Uncharacterized protein"/>
    <property type="match status" value="1"/>
</dbReference>
<evidence type="ECO:0000256" key="2">
    <source>
        <dbReference type="ARBA" id="ARBA00022536"/>
    </source>
</evidence>
<dbReference type="CTD" id="36746"/>
<dbReference type="Gene3D" id="3.80.10.10">
    <property type="entry name" value="Ribonuclease Inhibitor"/>
    <property type="match status" value="2"/>
</dbReference>
<evidence type="ECO:0000256" key="7">
    <source>
        <dbReference type="PROSITE-ProRule" id="PRU00076"/>
    </source>
</evidence>
<dbReference type="SMART" id="SM00365">
    <property type="entry name" value="LRR_SD22"/>
    <property type="match status" value="5"/>
</dbReference>
<evidence type="ECO:0000259" key="9">
    <source>
        <dbReference type="PROSITE" id="PS01225"/>
    </source>
</evidence>
<dbReference type="InterPro" id="IPR032675">
    <property type="entry name" value="LRR_dom_sf"/>
</dbReference>
<evidence type="ECO:0000256" key="5">
    <source>
        <dbReference type="ARBA" id="ARBA00022737"/>
    </source>
</evidence>
<dbReference type="Pfam" id="PF12661">
    <property type="entry name" value="hEGF"/>
    <property type="match status" value="1"/>
</dbReference>
<evidence type="ECO:0000259" key="11">
    <source>
        <dbReference type="PROSITE" id="PS50026"/>
    </source>
</evidence>
<dbReference type="InterPro" id="IPR001791">
    <property type="entry name" value="Laminin_G"/>
</dbReference>
<dbReference type="Pfam" id="PF13855">
    <property type="entry name" value="LRR_8"/>
    <property type="match status" value="2"/>
</dbReference>
<feature type="domain" description="CTCK" evidence="9">
    <location>
        <begin position="845"/>
        <end position="922"/>
    </location>
</feature>
<dbReference type="PANTHER" id="PTHR45836">
    <property type="entry name" value="SLIT HOMOLOG"/>
    <property type="match status" value="1"/>
</dbReference>
<feature type="disulfide bond" evidence="7">
    <location>
        <begin position="420"/>
        <end position="429"/>
    </location>
</feature>
<feature type="disulfide bond" evidence="7">
    <location>
        <begin position="779"/>
        <end position="788"/>
    </location>
</feature>
<feature type="domain" description="Laminin G" evidence="10">
    <location>
        <begin position="554"/>
        <end position="727"/>
    </location>
</feature>
<dbReference type="PROSITE" id="PS50025">
    <property type="entry name" value="LAM_G_DOMAIN"/>
    <property type="match status" value="1"/>
</dbReference>
<proteinExistence type="predicted"/>
<dbReference type="SUPFAM" id="SSF52058">
    <property type="entry name" value="L domain-like"/>
    <property type="match status" value="2"/>
</dbReference>
<dbReference type="CDD" id="cd00110">
    <property type="entry name" value="LamG"/>
    <property type="match status" value="1"/>
</dbReference>
<sequence length="928" mass="101579">MSDNSLGQIKSDGLFGRLPDLTKLDLRNNGITLIEDNAFDGAANIQELLLDGNLLQTVTDKMFFGLHSLSVLSLTDNKIKCITPGAFDHLTMLSTLNLESNPLDCTCHISWLPNWLRSRRLSPSATCRSPAALRDANLHHLEVSDFKCTAEDKGCLSPDYCPAQCACTGTVVRCSRAQLTTVPLNIPKQTTELYLESNDIATILPDQIRHLTQLTRLDLSNNKISVITNNTFEGLTKLSTLIVSYNKLRCVQRDALKGLTQLRVLSLHGNNISMLADGVFRDLESISHVALGSNPLYCDCNSRWLSEWVKSAGEYVEPGIARCSEPVAMRDKLILSTQSSAFVCNGVPPAEVISKCDSCYSNPCRNGGRCRARAAGGRDCQCARGYHGDTCQHHIDACYGSPCAHGLCRVLEEGRFHCSCQAGYTGARCEVNIDDCVANKCQNNATCVDHLEGYSCKCAPGFMESNGASCVDGLDEYRCACAAGYAGRYCEAAPHAALGTSPCAHHDCLHGVCYLPQRALQDDIIMERPLLSTANDYLCKCAPGYSGRLCEYLTSLTFSHNDSLVELEPLRTTPQANVTLIFSTTQLHGVLMYFGENEHLAVELFNGRIRISYDIGNHPTSTMYSFEMVSDGNYHKAELVAIKKNFTLKVDDGPARSIINEGAKEYLRLERPMYLGGVPEEIAKEAFSKWHLRNITSFKGCMKAAWINHKRVDYVNAVRVQRTSAGCGEDEPTSSMAATVFVQEDAGRHNQDPCVPNPCARGGRCVREEGSPSDYTCRCRAGTAGPQCELRASISGAPVITQGSKMPQRKQAISNVQASPAAPSHKQQMPSEHAPSQPTPAMGACRKEATREIITEGSCRSRRAVRGARCVARDARAACGKGHCCAPRKTKKRKIRLICSDGTRYTKDIEIVRKCACGKKCARTTPFH</sequence>
<feature type="compositionally biased region" description="Polar residues" evidence="8">
    <location>
        <begin position="825"/>
        <end position="836"/>
    </location>
</feature>
<protein>
    <submittedName>
        <fullName evidence="13">Protein slit</fullName>
    </submittedName>
</protein>
<evidence type="ECO:0000259" key="10">
    <source>
        <dbReference type="PROSITE" id="PS50025"/>
    </source>
</evidence>
<name>A0A9J7EQ64_SPOLT</name>
<dbReference type="InterPro" id="IPR003591">
    <property type="entry name" value="Leu-rich_rpt_typical-subtyp"/>
</dbReference>
<reference evidence="13" key="1">
    <citation type="submission" date="2025-08" db="UniProtKB">
        <authorList>
            <consortium name="RefSeq"/>
        </authorList>
    </citation>
    <scope>IDENTIFICATION</scope>
    <source>
        <strain evidence="13">Ishihara</strain>
        <tissue evidence="13">Whole body</tissue>
    </source>
</reference>
<keyword evidence="4" id="KW-0732">Signal</keyword>
<dbReference type="Pfam" id="PF00054">
    <property type="entry name" value="Laminin_G_1"/>
    <property type="match status" value="1"/>
</dbReference>
<feature type="domain" description="EGF-like" evidence="11">
    <location>
        <begin position="394"/>
        <end position="430"/>
    </location>
</feature>
<feature type="region of interest" description="Disordered" evidence="8">
    <location>
        <begin position="815"/>
        <end position="842"/>
    </location>
</feature>
<feature type="disulfide bond" evidence="7">
    <location>
        <begin position="382"/>
        <end position="391"/>
    </location>
</feature>
<keyword evidence="5" id="KW-0677">Repeat</keyword>
<dbReference type="KEGG" id="sliu:111362571"/>
<evidence type="ECO:0000313" key="12">
    <source>
        <dbReference type="Proteomes" id="UP000301870"/>
    </source>
</evidence>
<dbReference type="SMART" id="SM00179">
    <property type="entry name" value="EGF_CA"/>
    <property type="match status" value="4"/>
</dbReference>
<dbReference type="InterPro" id="IPR013320">
    <property type="entry name" value="ConA-like_dom_sf"/>
</dbReference>
<dbReference type="InterPro" id="IPR013032">
    <property type="entry name" value="EGF-like_CS"/>
</dbReference>
<evidence type="ECO:0000256" key="6">
    <source>
        <dbReference type="ARBA" id="ARBA00023157"/>
    </source>
</evidence>
<dbReference type="PROSITE" id="PS01225">
    <property type="entry name" value="CTCK_2"/>
    <property type="match status" value="1"/>
</dbReference>
<dbReference type="InterPro" id="IPR051355">
    <property type="entry name" value="Notch/Slit_guidance"/>
</dbReference>
<dbReference type="Pfam" id="PF01462">
    <property type="entry name" value="LRRNT"/>
    <property type="match status" value="1"/>
</dbReference>
<dbReference type="Pfam" id="PF00008">
    <property type="entry name" value="EGF"/>
    <property type="match status" value="2"/>
</dbReference>
<dbReference type="InterPro" id="IPR000152">
    <property type="entry name" value="EGF-type_Asp/Asn_hydroxyl_site"/>
</dbReference>
<evidence type="ECO:0000313" key="13">
    <source>
        <dbReference type="RefSeq" id="XP_022835032.1"/>
    </source>
</evidence>
<dbReference type="Gene3D" id="2.10.25.10">
    <property type="entry name" value="Laminin"/>
    <property type="match status" value="6"/>
</dbReference>
<keyword evidence="3" id="KW-0433">Leucine-rich repeat</keyword>
<dbReference type="GO" id="GO:0071944">
    <property type="term" value="C:cell periphery"/>
    <property type="evidence" value="ECO:0007669"/>
    <property type="project" value="UniProtKB-ARBA"/>
</dbReference>
<feature type="domain" description="EGF-like" evidence="11">
    <location>
        <begin position="432"/>
        <end position="468"/>
    </location>
</feature>
<dbReference type="GO" id="GO:0008201">
    <property type="term" value="F:heparin binding"/>
    <property type="evidence" value="ECO:0007669"/>
    <property type="project" value="TreeGrafter"/>
</dbReference>
<dbReference type="InterPro" id="IPR000372">
    <property type="entry name" value="LRRNT"/>
</dbReference>
<evidence type="ECO:0000256" key="4">
    <source>
        <dbReference type="ARBA" id="ARBA00022729"/>
    </source>
</evidence>
<dbReference type="PROSITE" id="PS01185">
    <property type="entry name" value="CTCK_1"/>
    <property type="match status" value="1"/>
</dbReference>
<dbReference type="RefSeq" id="XP_022835032.1">
    <property type="nucleotide sequence ID" value="XM_022979264.1"/>
</dbReference>
<organism evidence="12 13">
    <name type="scientific">Spodoptera litura</name>
    <name type="common">Asian cotton leafworm</name>
    <dbReference type="NCBI Taxonomy" id="69820"/>
    <lineage>
        <taxon>Eukaryota</taxon>
        <taxon>Metazoa</taxon>
        <taxon>Ecdysozoa</taxon>
        <taxon>Arthropoda</taxon>
        <taxon>Hexapoda</taxon>
        <taxon>Insecta</taxon>
        <taxon>Pterygota</taxon>
        <taxon>Neoptera</taxon>
        <taxon>Endopterygota</taxon>
        <taxon>Lepidoptera</taxon>
        <taxon>Glossata</taxon>
        <taxon>Ditrysia</taxon>
        <taxon>Noctuoidea</taxon>
        <taxon>Noctuidae</taxon>
        <taxon>Amphipyrinae</taxon>
        <taxon>Spodoptera</taxon>
    </lineage>
</organism>
<dbReference type="SMART" id="SM00181">
    <property type="entry name" value="EGF"/>
    <property type="match status" value="6"/>
</dbReference>
<dbReference type="SUPFAM" id="SSF49899">
    <property type="entry name" value="Concanavalin A-like lectins/glucanases"/>
    <property type="match status" value="1"/>
</dbReference>
<dbReference type="PROSITE" id="PS00022">
    <property type="entry name" value="EGF_1"/>
    <property type="match status" value="4"/>
</dbReference>
<dbReference type="CDD" id="cd00054">
    <property type="entry name" value="EGF_CA"/>
    <property type="match status" value="4"/>
</dbReference>
<evidence type="ECO:0000256" key="3">
    <source>
        <dbReference type="ARBA" id="ARBA00022614"/>
    </source>
</evidence>
<dbReference type="PROSITE" id="PS01187">
    <property type="entry name" value="EGF_CA"/>
    <property type="match status" value="1"/>
</dbReference>
<keyword evidence="6 7" id="KW-1015">Disulfide bond</keyword>
<keyword evidence="1" id="KW-0217">Developmental protein</keyword>
<dbReference type="Proteomes" id="UP000301870">
    <property type="component" value="Unplaced"/>
</dbReference>